<feature type="transmembrane region" description="Helical" evidence="2">
    <location>
        <begin position="299"/>
        <end position="318"/>
    </location>
</feature>
<evidence type="ECO:0000256" key="2">
    <source>
        <dbReference type="SAM" id="Phobius"/>
    </source>
</evidence>
<dbReference type="EMBL" id="CAJNDS010002487">
    <property type="protein sequence ID" value="CAE7495445.1"/>
    <property type="molecule type" value="Genomic_DNA"/>
</dbReference>
<name>A0A812STZ3_9DINO</name>
<keyword evidence="2" id="KW-0472">Membrane</keyword>
<evidence type="ECO:0000313" key="4">
    <source>
        <dbReference type="Proteomes" id="UP000604046"/>
    </source>
</evidence>
<dbReference type="AlphaFoldDB" id="A0A812STZ3"/>
<evidence type="ECO:0000256" key="1">
    <source>
        <dbReference type="SAM" id="MobiDB-lite"/>
    </source>
</evidence>
<keyword evidence="2" id="KW-1133">Transmembrane helix</keyword>
<feature type="transmembrane region" description="Helical" evidence="2">
    <location>
        <begin position="333"/>
        <end position="354"/>
    </location>
</feature>
<dbReference type="OrthoDB" id="478097at2759"/>
<accession>A0A812STZ3</accession>
<feature type="transmembrane region" description="Helical" evidence="2">
    <location>
        <begin position="242"/>
        <end position="263"/>
    </location>
</feature>
<feature type="transmembrane region" description="Helical" evidence="2">
    <location>
        <begin position="414"/>
        <end position="435"/>
    </location>
</feature>
<evidence type="ECO:0000313" key="3">
    <source>
        <dbReference type="EMBL" id="CAE7495445.1"/>
    </source>
</evidence>
<feature type="region of interest" description="Disordered" evidence="1">
    <location>
        <begin position="177"/>
        <end position="200"/>
    </location>
</feature>
<reference evidence="3" key="1">
    <citation type="submission" date="2021-02" db="EMBL/GenBank/DDBJ databases">
        <authorList>
            <person name="Dougan E. K."/>
            <person name="Rhodes N."/>
            <person name="Thang M."/>
            <person name="Chan C."/>
        </authorList>
    </citation>
    <scope>NUCLEOTIDE SEQUENCE</scope>
</reference>
<dbReference type="Proteomes" id="UP000604046">
    <property type="component" value="Unassembled WGS sequence"/>
</dbReference>
<feature type="transmembrane region" description="Helical" evidence="2">
    <location>
        <begin position="269"/>
        <end position="287"/>
    </location>
</feature>
<organism evidence="3 4">
    <name type="scientific">Symbiodinium natans</name>
    <dbReference type="NCBI Taxonomy" id="878477"/>
    <lineage>
        <taxon>Eukaryota</taxon>
        <taxon>Sar</taxon>
        <taxon>Alveolata</taxon>
        <taxon>Dinophyceae</taxon>
        <taxon>Suessiales</taxon>
        <taxon>Symbiodiniaceae</taxon>
        <taxon>Symbiodinium</taxon>
    </lineage>
</organism>
<gene>
    <name evidence="3" type="ORF">SNAT2548_LOCUS27752</name>
</gene>
<feature type="transmembrane region" description="Helical" evidence="2">
    <location>
        <begin position="97"/>
        <end position="122"/>
    </location>
</feature>
<comment type="caution">
    <text evidence="3">The sequence shown here is derived from an EMBL/GenBank/DDBJ whole genome shotgun (WGS) entry which is preliminary data.</text>
</comment>
<feature type="transmembrane region" description="Helical" evidence="2">
    <location>
        <begin position="66"/>
        <end position="85"/>
    </location>
</feature>
<keyword evidence="4" id="KW-1185">Reference proteome</keyword>
<sequence>MEVGAAAAAAAGVHLAGYNRDNFFQNLHLSQARRFQKQQIVTSQADLFRADVEQAIGASTAVQDRLIVVSALLLGVSAHTFGFHISEHTTEFLNVLFYLTTSVSFLYFMLALFASICANVLARTCQKELLNHCVRPPFEDMMKAIDDAAANFSAENFERQGLSTLFRVPGVQRFTERKPTERKGTGKSQAPPAADTFLSSDNSDIENSDSLEKLISQQVSNEHLLLEMKEEWDELATYTPYFLVWGLRNLLTSFGFFLLSHFYLDWKPYAFLGHLFYVILTLGLSVLCERLMATSRAIFTMESLLYLTGQALSWYIVYRERDAMTADQSNETSILVVYLSQLANAVFAYLRFVWNATDALRSIMSRTDGGASAVSASFERASTNLSIDSAVPNHDRLSLRWQQLSRVRRAARRLCQFGIGAVIAVWMCVVVYQAMPAWTAGAEPPQMRALAAVEVNAPKTSDALAAASSELVTVAVEMHGRQERLRHLGARKLGEVLRTAGFAPTWREWLQGKRLAVFDPNGREISSELPLAQVGAEELHVVAEAPMRL</sequence>
<proteinExistence type="predicted"/>
<protein>
    <submittedName>
        <fullName evidence="3">Uncharacterized protein</fullName>
    </submittedName>
</protein>
<keyword evidence="2" id="KW-0812">Transmembrane</keyword>